<gene>
    <name evidence="1" type="ORF">LCGC14_2372780</name>
</gene>
<comment type="caution">
    <text evidence="1">The sequence shown here is derived from an EMBL/GenBank/DDBJ whole genome shotgun (WGS) entry which is preliminary data.</text>
</comment>
<accession>A0A0F9C399</accession>
<reference evidence="1" key="1">
    <citation type="journal article" date="2015" name="Nature">
        <title>Complex archaea that bridge the gap between prokaryotes and eukaryotes.</title>
        <authorList>
            <person name="Spang A."/>
            <person name="Saw J.H."/>
            <person name="Jorgensen S.L."/>
            <person name="Zaremba-Niedzwiedzka K."/>
            <person name="Martijn J."/>
            <person name="Lind A.E."/>
            <person name="van Eijk R."/>
            <person name="Schleper C."/>
            <person name="Guy L."/>
            <person name="Ettema T.J."/>
        </authorList>
    </citation>
    <scope>NUCLEOTIDE SEQUENCE</scope>
</reference>
<name>A0A0F9C399_9ZZZZ</name>
<dbReference type="AlphaFoldDB" id="A0A0F9C399"/>
<proteinExistence type="predicted"/>
<dbReference type="EMBL" id="LAZR01035012">
    <property type="protein sequence ID" value="KKL28674.1"/>
    <property type="molecule type" value="Genomic_DNA"/>
</dbReference>
<organism evidence="1">
    <name type="scientific">marine sediment metagenome</name>
    <dbReference type="NCBI Taxonomy" id="412755"/>
    <lineage>
        <taxon>unclassified sequences</taxon>
        <taxon>metagenomes</taxon>
        <taxon>ecological metagenomes</taxon>
    </lineage>
</organism>
<evidence type="ECO:0000313" key="1">
    <source>
        <dbReference type="EMBL" id="KKL28674.1"/>
    </source>
</evidence>
<sequence length="127" mass="13829">MKTETSKVRHKTEIVAEIEIPIYENLDELMAAVAGEVIVEKFNKANKIDLQAAARAPFSEKKTGKARRAAIGFDLLTTDEIIKFAGNHAGLQEYLDSPEMAEKIDAKISETAPVDPVAVDGATEAEE</sequence>
<protein>
    <submittedName>
        <fullName evidence="1">Uncharacterized protein</fullName>
    </submittedName>
</protein>